<accession>A0ABT2MJ31</accession>
<comment type="function">
    <text evidence="1">Could be involved in insertion of integral membrane proteins into the membrane.</text>
</comment>
<dbReference type="Pfam" id="PF01809">
    <property type="entry name" value="YidD"/>
    <property type="match status" value="1"/>
</dbReference>
<dbReference type="RefSeq" id="WP_367286736.1">
    <property type="nucleotide sequence ID" value="NZ_JAMXFF010000001.1"/>
</dbReference>
<sequence length="79" mass="9223">MKWLMIRLIRGYRLLISPLFPPTCRFHPTCSQYAIEAIDRFGPRRGGWMAFRRVLRCHPLHPGGYDPVPEVPEKTTESV</sequence>
<dbReference type="EMBL" id="JAMXFF010000001">
    <property type="protein sequence ID" value="MCT7964749.1"/>
    <property type="molecule type" value="Genomic_DNA"/>
</dbReference>
<dbReference type="PANTHER" id="PTHR33383">
    <property type="entry name" value="MEMBRANE PROTEIN INSERTION EFFICIENCY FACTOR-RELATED"/>
    <property type="match status" value="1"/>
</dbReference>
<dbReference type="Proteomes" id="UP001525890">
    <property type="component" value="Unassembled WGS sequence"/>
</dbReference>
<comment type="similarity">
    <text evidence="1">Belongs to the UPF0161 family.</text>
</comment>
<dbReference type="PANTHER" id="PTHR33383:SF1">
    <property type="entry name" value="MEMBRANE PROTEIN INSERTION EFFICIENCY FACTOR-RELATED"/>
    <property type="match status" value="1"/>
</dbReference>
<keyword evidence="1" id="KW-1003">Cell membrane</keyword>
<organism evidence="2 3">
    <name type="scientific">Laspinema palackyanum D2a</name>
    <dbReference type="NCBI Taxonomy" id="2953684"/>
    <lineage>
        <taxon>Bacteria</taxon>
        <taxon>Bacillati</taxon>
        <taxon>Cyanobacteriota</taxon>
        <taxon>Cyanophyceae</taxon>
        <taxon>Oscillatoriophycideae</taxon>
        <taxon>Oscillatoriales</taxon>
        <taxon>Laspinemataceae</taxon>
        <taxon>Laspinema</taxon>
        <taxon>Laspinema palackyanum</taxon>
    </lineage>
</organism>
<gene>
    <name evidence="2" type="primary">yidD</name>
    <name evidence="2" type="ORF">NG799_00210</name>
</gene>
<dbReference type="NCBIfam" id="TIGR00278">
    <property type="entry name" value="membrane protein insertion efficiency factor YidD"/>
    <property type="match status" value="1"/>
</dbReference>
<dbReference type="HAMAP" id="MF_00386">
    <property type="entry name" value="UPF0161_YidD"/>
    <property type="match status" value="1"/>
</dbReference>
<proteinExistence type="inferred from homology"/>
<keyword evidence="3" id="KW-1185">Reference proteome</keyword>
<name>A0ABT2MJ31_9CYAN</name>
<comment type="caution">
    <text evidence="2">The sequence shown here is derived from an EMBL/GenBank/DDBJ whole genome shotgun (WGS) entry which is preliminary data.</text>
</comment>
<evidence type="ECO:0000313" key="2">
    <source>
        <dbReference type="EMBL" id="MCT7964749.1"/>
    </source>
</evidence>
<dbReference type="InterPro" id="IPR002696">
    <property type="entry name" value="Membr_insert_effic_factor_YidD"/>
</dbReference>
<dbReference type="SMART" id="SM01234">
    <property type="entry name" value="Haemolytic"/>
    <property type="match status" value="1"/>
</dbReference>
<evidence type="ECO:0000256" key="1">
    <source>
        <dbReference type="HAMAP-Rule" id="MF_00386"/>
    </source>
</evidence>
<reference evidence="2 3" key="1">
    <citation type="journal article" date="2022" name="Front. Microbiol.">
        <title>High genomic differentiation and limited gene flow indicate recent cryptic speciation within the genus Laspinema (cyanobacteria).</title>
        <authorList>
            <person name="Stanojkovic A."/>
            <person name="Skoupy S."/>
            <person name="Skaloud P."/>
            <person name="Dvorak P."/>
        </authorList>
    </citation>
    <scope>NUCLEOTIDE SEQUENCE [LARGE SCALE GENOMIC DNA]</scope>
    <source>
        <strain evidence="2 3">D2a</strain>
    </source>
</reference>
<evidence type="ECO:0000313" key="3">
    <source>
        <dbReference type="Proteomes" id="UP001525890"/>
    </source>
</evidence>
<keyword evidence="1" id="KW-0472">Membrane</keyword>
<comment type="subcellular location">
    <subcellularLocation>
        <location evidence="1">Cell membrane</location>
        <topology evidence="1">Peripheral membrane protein</topology>
        <orientation evidence="1">Cytoplasmic side</orientation>
    </subcellularLocation>
</comment>
<protein>
    <recommendedName>
        <fullName evidence="1">Putative membrane protein insertion efficiency factor</fullName>
    </recommendedName>
</protein>